<organism evidence="1 2">
    <name type="scientific">Inconstantimicrobium porci</name>
    <dbReference type="NCBI Taxonomy" id="2652291"/>
    <lineage>
        <taxon>Bacteria</taxon>
        <taxon>Bacillati</taxon>
        <taxon>Bacillota</taxon>
        <taxon>Clostridia</taxon>
        <taxon>Eubacteriales</taxon>
        <taxon>Clostridiaceae</taxon>
        <taxon>Inconstantimicrobium</taxon>
    </lineage>
</organism>
<keyword evidence="2" id="KW-1185">Reference proteome</keyword>
<comment type="caution">
    <text evidence="1">The sequence shown here is derived from an EMBL/GenBank/DDBJ whole genome shotgun (WGS) entry which is preliminary data.</text>
</comment>
<name>A0A7X2T0Y8_9CLOT</name>
<proteinExistence type="predicted"/>
<evidence type="ECO:0000313" key="1">
    <source>
        <dbReference type="EMBL" id="MSR91082.1"/>
    </source>
</evidence>
<dbReference type="Proteomes" id="UP000460287">
    <property type="component" value="Unassembled WGS sequence"/>
</dbReference>
<keyword evidence="1" id="KW-0966">Cell projection</keyword>
<evidence type="ECO:0000313" key="2">
    <source>
        <dbReference type="Proteomes" id="UP000460287"/>
    </source>
</evidence>
<dbReference type="Pfam" id="PF06289">
    <property type="entry name" value="FlbD"/>
    <property type="match status" value="1"/>
</dbReference>
<gene>
    <name evidence="1" type="ORF">FYJ33_06585</name>
</gene>
<protein>
    <submittedName>
        <fullName evidence="1">Flagellar FlbD family protein</fullName>
    </submittedName>
</protein>
<accession>A0A7X2T0Y8</accession>
<reference evidence="1 2" key="1">
    <citation type="submission" date="2019-08" db="EMBL/GenBank/DDBJ databases">
        <title>In-depth cultivation of the pig gut microbiome towards novel bacterial diversity and tailored functional studies.</title>
        <authorList>
            <person name="Wylensek D."/>
            <person name="Hitch T.C.A."/>
            <person name="Clavel T."/>
        </authorList>
    </citation>
    <scope>NUCLEOTIDE SEQUENCE [LARGE SCALE GENOMIC DNA]</scope>
    <source>
        <strain evidence="1 2">WCA-383-APC-5B</strain>
    </source>
</reference>
<keyword evidence="1" id="KW-0282">Flagellum</keyword>
<dbReference type="PANTHER" id="PTHR39185:SF1">
    <property type="entry name" value="SWARMING MOTILITY PROTEIN SWRD"/>
    <property type="match status" value="1"/>
</dbReference>
<dbReference type="RefSeq" id="WP_154530964.1">
    <property type="nucleotide sequence ID" value="NZ_JAQXTV010000107.1"/>
</dbReference>
<dbReference type="AlphaFoldDB" id="A0A7X2T0Y8"/>
<sequence>MIEVTGLDNKEFVLNAEHIEKIEEVPETVITLVNNKKYLVLETADEVVRKVIQYKNKIYTMKL</sequence>
<dbReference type="InterPro" id="IPR009384">
    <property type="entry name" value="SwrD-like"/>
</dbReference>
<dbReference type="PANTHER" id="PTHR39185">
    <property type="entry name" value="SWARMING MOTILITY PROTEIN SWRD"/>
    <property type="match status" value="1"/>
</dbReference>
<dbReference type="EMBL" id="VULX01000007">
    <property type="protein sequence ID" value="MSR91082.1"/>
    <property type="molecule type" value="Genomic_DNA"/>
</dbReference>
<keyword evidence="1" id="KW-0969">Cilium</keyword>